<dbReference type="Proteomes" id="UP000321353">
    <property type="component" value="Chromosome"/>
</dbReference>
<dbReference type="Gene3D" id="3.90.226.10">
    <property type="entry name" value="2-enoyl-CoA Hydratase, Chain A, domain 1"/>
    <property type="match status" value="1"/>
</dbReference>
<dbReference type="AlphaFoldDB" id="A0A5B9MMH7"/>
<evidence type="ECO:0000313" key="4">
    <source>
        <dbReference type="Proteomes" id="UP000321353"/>
    </source>
</evidence>
<dbReference type="GO" id="GO:0006635">
    <property type="term" value="P:fatty acid beta-oxidation"/>
    <property type="evidence" value="ECO:0007669"/>
    <property type="project" value="TreeGrafter"/>
</dbReference>
<proteinExistence type="inferred from homology"/>
<dbReference type="KEGG" id="smam:Mal15_67230"/>
<sequence>MNNSTQIQLVVEEDIATLSFVPPSSKPPTLDLEVLQQLELRVEEIGRQQPRVVLLRSTSDRFFCVGANLTALKDIDEHTIAPWVLAGHNVFNQLEDLPMPVIAVVNGYAMGGGLELAMACDLIFASEEAKFAQSEASLGFIPGWGGTYRLAKRIGNSKAKFYFYGGHLLDARQAAEIGLVDLVAAPSELESDVHSYCQRVLTTNPNAIAQFKKILNDQDRTSRDENANIEASHSVSCLQDPDTKQRLHDFLAKKGRK</sequence>
<dbReference type="GO" id="GO:0016829">
    <property type="term" value="F:lyase activity"/>
    <property type="evidence" value="ECO:0007669"/>
    <property type="project" value="UniProtKB-KW"/>
</dbReference>
<keyword evidence="4" id="KW-1185">Reference proteome</keyword>
<dbReference type="InterPro" id="IPR018376">
    <property type="entry name" value="Enoyl-CoA_hyd/isom_CS"/>
</dbReference>
<evidence type="ECO:0000256" key="2">
    <source>
        <dbReference type="RuleBase" id="RU003707"/>
    </source>
</evidence>
<evidence type="ECO:0000313" key="3">
    <source>
        <dbReference type="EMBL" id="QEG02602.1"/>
    </source>
</evidence>
<organism evidence="3 4">
    <name type="scientific">Stieleria maiorica</name>
    <dbReference type="NCBI Taxonomy" id="2795974"/>
    <lineage>
        <taxon>Bacteria</taxon>
        <taxon>Pseudomonadati</taxon>
        <taxon>Planctomycetota</taxon>
        <taxon>Planctomycetia</taxon>
        <taxon>Pirellulales</taxon>
        <taxon>Pirellulaceae</taxon>
        <taxon>Stieleria</taxon>
    </lineage>
</organism>
<accession>A0A5B9MMH7</accession>
<name>A0A5B9MMH7_9BACT</name>
<keyword evidence="3" id="KW-0456">Lyase</keyword>
<comment type="similarity">
    <text evidence="1 2">Belongs to the enoyl-CoA hydratase/isomerase family.</text>
</comment>
<evidence type="ECO:0000256" key="1">
    <source>
        <dbReference type="ARBA" id="ARBA00005254"/>
    </source>
</evidence>
<dbReference type="PANTHER" id="PTHR11941">
    <property type="entry name" value="ENOYL-COA HYDRATASE-RELATED"/>
    <property type="match status" value="1"/>
</dbReference>
<dbReference type="InterPro" id="IPR029045">
    <property type="entry name" value="ClpP/crotonase-like_dom_sf"/>
</dbReference>
<protein>
    <submittedName>
        <fullName evidence="3">Carnitinyl-CoA dehydratase</fullName>
        <ecNumber evidence="3">4.2.1.-</ecNumber>
    </submittedName>
</protein>
<dbReference type="Pfam" id="PF00378">
    <property type="entry name" value="ECH_1"/>
    <property type="match status" value="1"/>
</dbReference>
<dbReference type="InterPro" id="IPR001753">
    <property type="entry name" value="Enoyl-CoA_hydra/iso"/>
</dbReference>
<gene>
    <name evidence="3" type="primary">caiD</name>
    <name evidence="3" type="ORF">Mal15_67230</name>
</gene>
<dbReference type="PANTHER" id="PTHR11941:SF54">
    <property type="entry name" value="ENOYL-COA HYDRATASE, MITOCHONDRIAL"/>
    <property type="match status" value="1"/>
</dbReference>
<dbReference type="EMBL" id="CP036264">
    <property type="protein sequence ID" value="QEG02602.1"/>
    <property type="molecule type" value="Genomic_DNA"/>
</dbReference>
<dbReference type="SUPFAM" id="SSF52096">
    <property type="entry name" value="ClpP/crotonase"/>
    <property type="match status" value="1"/>
</dbReference>
<dbReference type="EC" id="4.2.1.-" evidence="3"/>
<dbReference type="CDD" id="cd06558">
    <property type="entry name" value="crotonase-like"/>
    <property type="match status" value="1"/>
</dbReference>
<reference evidence="3 4" key="1">
    <citation type="submission" date="2019-02" db="EMBL/GenBank/DDBJ databases">
        <title>Planctomycetal bacteria perform biofilm scaping via a novel small molecule.</title>
        <authorList>
            <person name="Jeske O."/>
            <person name="Boedeker C."/>
            <person name="Wiegand S."/>
            <person name="Breitling P."/>
            <person name="Kallscheuer N."/>
            <person name="Jogler M."/>
            <person name="Rohde M."/>
            <person name="Petersen J."/>
            <person name="Medema M.H."/>
            <person name="Surup F."/>
            <person name="Jogler C."/>
        </authorList>
    </citation>
    <scope>NUCLEOTIDE SEQUENCE [LARGE SCALE GENOMIC DNA]</scope>
    <source>
        <strain evidence="3 4">Mal15</strain>
    </source>
</reference>
<dbReference type="PROSITE" id="PS00166">
    <property type="entry name" value="ENOYL_COA_HYDRATASE"/>
    <property type="match status" value="1"/>
</dbReference>
<dbReference type="RefSeq" id="WP_147871517.1">
    <property type="nucleotide sequence ID" value="NZ_CP036264.1"/>
</dbReference>